<dbReference type="InterPro" id="IPR001647">
    <property type="entry name" value="HTH_TetR"/>
</dbReference>
<proteinExistence type="predicted"/>
<evidence type="ECO:0000256" key="1">
    <source>
        <dbReference type="ARBA" id="ARBA00023125"/>
    </source>
</evidence>
<evidence type="ECO:0000256" key="2">
    <source>
        <dbReference type="PROSITE-ProRule" id="PRU00335"/>
    </source>
</evidence>
<evidence type="ECO:0000256" key="3">
    <source>
        <dbReference type="SAM" id="MobiDB-lite"/>
    </source>
</evidence>
<dbReference type="InterPro" id="IPR041678">
    <property type="entry name" value="TetR_C_16"/>
</dbReference>
<dbReference type="Pfam" id="PF00440">
    <property type="entry name" value="TetR_N"/>
    <property type="match status" value="1"/>
</dbReference>
<dbReference type="InterPro" id="IPR050109">
    <property type="entry name" value="HTH-type_TetR-like_transc_reg"/>
</dbReference>
<dbReference type="PANTHER" id="PTHR30055:SF235">
    <property type="entry name" value="TRANSCRIPTIONAL REGULATORY PROTEIN"/>
    <property type="match status" value="1"/>
</dbReference>
<protein>
    <submittedName>
        <fullName evidence="5">TetR family transcriptional regulator</fullName>
    </submittedName>
</protein>
<feature type="DNA-binding region" description="H-T-H motif" evidence="2">
    <location>
        <begin position="85"/>
        <end position="104"/>
    </location>
</feature>
<reference evidence="6" key="1">
    <citation type="journal article" date="2019" name="Int. J. Syst. Evol. Microbiol.">
        <title>The Global Catalogue of Microorganisms (GCM) 10K type strain sequencing project: providing services to taxonomists for standard genome sequencing and annotation.</title>
        <authorList>
            <consortium name="The Broad Institute Genomics Platform"/>
            <consortium name="The Broad Institute Genome Sequencing Center for Infectious Disease"/>
            <person name="Wu L."/>
            <person name="Ma J."/>
        </authorList>
    </citation>
    <scope>NUCLEOTIDE SEQUENCE [LARGE SCALE GENOMIC DNA]</scope>
    <source>
        <strain evidence="6">TBRC 7912</strain>
    </source>
</reference>
<feature type="compositionally biased region" description="Basic and acidic residues" evidence="3">
    <location>
        <begin position="25"/>
        <end position="42"/>
    </location>
</feature>
<sequence length="243" mass="26431">MTEQQSPAEQDTGRGAGRTAPAGRDAGRSVRQGAERGTEQDTGRGAGRTAGGRRLGRRPGSADTRGQILAAARETFAEKGFDKATVRGIARRAEVDPALVHHYFTSKEGMFVAAMELPIDPEDVVPMLLAGPREEMGERLAEFVLTMTSHAQARQPLLALVRTAMTNEQMATLIREFMTHALVDRVAQALDIPPIRMELAFAQMFGVVLARYVLRLEPIASVDVKELVGLLAPTIQRYLDPVS</sequence>
<dbReference type="Gene3D" id="1.10.10.60">
    <property type="entry name" value="Homeodomain-like"/>
    <property type="match status" value="1"/>
</dbReference>
<feature type="domain" description="HTH tetR-type" evidence="4">
    <location>
        <begin position="62"/>
        <end position="122"/>
    </location>
</feature>
<evidence type="ECO:0000313" key="6">
    <source>
        <dbReference type="Proteomes" id="UP001595698"/>
    </source>
</evidence>
<dbReference type="InterPro" id="IPR009057">
    <property type="entry name" value="Homeodomain-like_sf"/>
</dbReference>
<dbReference type="Proteomes" id="UP001595698">
    <property type="component" value="Unassembled WGS sequence"/>
</dbReference>
<dbReference type="EMBL" id="JBHSBC010000009">
    <property type="protein sequence ID" value="MFC3980652.1"/>
    <property type="molecule type" value="Genomic_DNA"/>
</dbReference>
<dbReference type="Gene3D" id="1.10.357.10">
    <property type="entry name" value="Tetracycline Repressor, domain 2"/>
    <property type="match status" value="1"/>
</dbReference>
<gene>
    <name evidence="5" type="ORF">ACFOYY_11000</name>
</gene>
<evidence type="ECO:0000259" key="4">
    <source>
        <dbReference type="PROSITE" id="PS50977"/>
    </source>
</evidence>
<dbReference type="InterPro" id="IPR036271">
    <property type="entry name" value="Tet_transcr_reg_TetR-rel_C_sf"/>
</dbReference>
<accession>A0ABV8EWA8</accession>
<dbReference type="PANTHER" id="PTHR30055">
    <property type="entry name" value="HTH-TYPE TRANSCRIPTIONAL REGULATOR RUTR"/>
    <property type="match status" value="1"/>
</dbReference>
<dbReference type="PRINTS" id="PR00455">
    <property type="entry name" value="HTHTETR"/>
</dbReference>
<dbReference type="SUPFAM" id="SSF46689">
    <property type="entry name" value="Homeodomain-like"/>
    <property type="match status" value="1"/>
</dbReference>
<organism evidence="5 6">
    <name type="scientific">Streptosporangium jomthongense</name>
    <dbReference type="NCBI Taxonomy" id="1193683"/>
    <lineage>
        <taxon>Bacteria</taxon>
        <taxon>Bacillati</taxon>
        <taxon>Actinomycetota</taxon>
        <taxon>Actinomycetes</taxon>
        <taxon>Streptosporangiales</taxon>
        <taxon>Streptosporangiaceae</taxon>
        <taxon>Streptosporangium</taxon>
    </lineage>
</organism>
<evidence type="ECO:0000313" key="5">
    <source>
        <dbReference type="EMBL" id="MFC3980652.1"/>
    </source>
</evidence>
<name>A0ABV8EWA8_9ACTN</name>
<dbReference type="RefSeq" id="WP_386189644.1">
    <property type="nucleotide sequence ID" value="NZ_JBHSBC010000009.1"/>
</dbReference>
<dbReference type="PROSITE" id="PS50977">
    <property type="entry name" value="HTH_TETR_2"/>
    <property type="match status" value="1"/>
</dbReference>
<keyword evidence="1 2" id="KW-0238">DNA-binding</keyword>
<comment type="caution">
    <text evidence="5">The sequence shown here is derived from an EMBL/GenBank/DDBJ whole genome shotgun (WGS) entry which is preliminary data.</text>
</comment>
<dbReference type="Pfam" id="PF17920">
    <property type="entry name" value="TetR_C_16"/>
    <property type="match status" value="1"/>
</dbReference>
<keyword evidence="6" id="KW-1185">Reference proteome</keyword>
<dbReference type="SUPFAM" id="SSF48498">
    <property type="entry name" value="Tetracyclin repressor-like, C-terminal domain"/>
    <property type="match status" value="1"/>
</dbReference>
<feature type="region of interest" description="Disordered" evidence="3">
    <location>
        <begin position="1"/>
        <end position="65"/>
    </location>
</feature>